<dbReference type="OrthoDB" id="1111178at2"/>
<dbReference type="EMBL" id="RQVQ01000001">
    <property type="protein sequence ID" value="RRJ93258.1"/>
    <property type="molecule type" value="Genomic_DNA"/>
</dbReference>
<accession>A0A3P3WFP4</accession>
<gene>
    <name evidence="1" type="ORF">EG240_00365</name>
</gene>
<reference evidence="1 2" key="1">
    <citation type="submission" date="2018-11" db="EMBL/GenBank/DDBJ databases">
        <title>Flavobacterium sp. nov., YIM 102701-2 draft genome.</title>
        <authorList>
            <person name="Li G."/>
            <person name="Jiang Y."/>
        </authorList>
    </citation>
    <scope>NUCLEOTIDE SEQUENCE [LARGE SCALE GENOMIC DNA]</scope>
    <source>
        <strain evidence="1 2">YIM 102701-2</strain>
    </source>
</reference>
<protein>
    <recommendedName>
        <fullName evidence="3">Right handed beta helix domain-containing protein</fullName>
    </recommendedName>
</protein>
<proteinExistence type="predicted"/>
<evidence type="ECO:0008006" key="3">
    <source>
        <dbReference type="Google" id="ProtNLM"/>
    </source>
</evidence>
<comment type="caution">
    <text evidence="1">The sequence shown here is derived from an EMBL/GenBank/DDBJ whole genome shotgun (WGS) entry which is preliminary data.</text>
</comment>
<dbReference type="InterPro" id="IPR011050">
    <property type="entry name" value="Pectin_lyase_fold/virulence"/>
</dbReference>
<evidence type="ECO:0000313" key="2">
    <source>
        <dbReference type="Proteomes" id="UP000275719"/>
    </source>
</evidence>
<dbReference type="PROSITE" id="PS51257">
    <property type="entry name" value="PROKAR_LIPOPROTEIN"/>
    <property type="match status" value="1"/>
</dbReference>
<sequence length="504" mass="56090">MKFIYSFIIIFITFGFTSCRNDFDFETSSGTDLRFSRDTVYLDTIFSNIGSSTYTLKVYNTTNNDIKIPSLKLGKGENSNFRLMVDGVAGKVFNNVELLAKDSMFIFVETTVDIQSLTNQKEFLYTDQIQFTSGSNSQKVELVTLVKDAIFLYPQKFADGTKETLPFDGDEIEGFFLDENDPINGNELIWTDNKPYVIYGYAAVPSNKTLEVEAGAQIHFHDNSGLLVANNGNINAVGTIQNPIIFQGDRLEPSFENVPGQWGSIWLTVGSSGNFENAIIKNATVGLLINKNQGTVNLHNLQVYNATDFGILGRAATIRGTNVVTNNCGQAALGCTFGGDYHFIQSTFGNYWNKPNQTSVVIDNYDGTPEFAIQQALFQNCIIYGSSSESLIMNKQGSDSNFNIKFENSLIKFLDFSNQVFGTFPYAFDNPTYFSNCLVARTSQQYRPYFKNTNKNEMMITDKATDLIGIGNPIFAQQVPFDLLGNSRLSSPDLGAYQNIPESQ</sequence>
<organism evidence="1 2">
    <name type="scientific">Paenimyroides tangerinum</name>
    <dbReference type="NCBI Taxonomy" id="2488728"/>
    <lineage>
        <taxon>Bacteria</taxon>
        <taxon>Pseudomonadati</taxon>
        <taxon>Bacteroidota</taxon>
        <taxon>Flavobacteriia</taxon>
        <taxon>Flavobacteriales</taxon>
        <taxon>Flavobacteriaceae</taxon>
        <taxon>Paenimyroides</taxon>
    </lineage>
</organism>
<dbReference type="SUPFAM" id="SSF51126">
    <property type="entry name" value="Pectin lyase-like"/>
    <property type="match status" value="1"/>
</dbReference>
<keyword evidence="2" id="KW-1185">Reference proteome</keyword>
<dbReference type="AlphaFoldDB" id="A0A3P3WFP4"/>
<dbReference type="Proteomes" id="UP000275719">
    <property type="component" value="Unassembled WGS sequence"/>
</dbReference>
<name>A0A3P3WFP4_9FLAO</name>
<evidence type="ECO:0000313" key="1">
    <source>
        <dbReference type="EMBL" id="RRJ93258.1"/>
    </source>
</evidence>
<dbReference type="RefSeq" id="WP_125016268.1">
    <property type="nucleotide sequence ID" value="NZ_RQVQ01000001.1"/>
</dbReference>